<reference evidence="2" key="1">
    <citation type="journal article" date="2015" name="Nature">
        <title>Complex archaea that bridge the gap between prokaryotes and eukaryotes.</title>
        <authorList>
            <person name="Spang A."/>
            <person name="Saw J.H."/>
            <person name="Jorgensen S.L."/>
            <person name="Zaremba-Niedzwiedzka K."/>
            <person name="Martijn J."/>
            <person name="Lind A.E."/>
            <person name="van Eijk R."/>
            <person name="Schleper C."/>
            <person name="Guy L."/>
            <person name="Ettema T.J."/>
        </authorList>
    </citation>
    <scope>NUCLEOTIDE SEQUENCE</scope>
</reference>
<dbReference type="EMBL" id="LAZR01009173">
    <property type="protein sequence ID" value="KKM74241.1"/>
    <property type="molecule type" value="Genomic_DNA"/>
</dbReference>
<feature type="region of interest" description="Disordered" evidence="1">
    <location>
        <begin position="37"/>
        <end position="75"/>
    </location>
</feature>
<sequence>MAETETRRRYVNYGRGEGNIPTHDEAFIAAFKRQKQAAAAAASSKQAPNSRPPGGMTGTPSRGAPGAPNLIRRPI</sequence>
<evidence type="ECO:0000313" key="2">
    <source>
        <dbReference type="EMBL" id="KKM74241.1"/>
    </source>
</evidence>
<proteinExistence type="predicted"/>
<accession>A0A0F9KHM2</accession>
<organism evidence="2">
    <name type="scientific">marine sediment metagenome</name>
    <dbReference type="NCBI Taxonomy" id="412755"/>
    <lineage>
        <taxon>unclassified sequences</taxon>
        <taxon>metagenomes</taxon>
        <taxon>ecological metagenomes</taxon>
    </lineage>
</organism>
<feature type="region of interest" description="Disordered" evidence="1">
    <location>
        <begin position="1"/>
        <end position="21"/>
    </location>
</feature>
<comment type="caution">
    <text evidence="2">The sequence shown here is derived from an EMBL/GenBank/DDBJ whole genome shotgun (WGS) entry which is preliminary data.</text>
</comment>
<protein>
    <submittedName>
        <fullName evidence="2">Uncharacterized protein</fullName>
    </submittedName>
</protein>
<evidence type="ECO:0000256" key="1">
    <source>
        <dbReference type="SAM" id="MobiDB-lite"/>
    </source>
</evidence>
<dbReference type="AlphaFoldDB" id="A0A0F9KHM2"/>
<gene>
    <name evidence="2" type="ORF">LCGC14_1402330</name>
</gene>
<feature type="compositionally biased region" description="Low complexity" evidence="1">
    <location>
        <begin position="37"/>
        <end position="47"/>
    </location>
</feature>
<name>A0A0F9KHM2_9ZZZZ</name>